<evidence type="ECO:0000313" key="2">
    <source>
        <dbReference type="EMBL" id="CAK7906843.1"/>
    </source>
</evidence>
<comment type="caution">
    <text evidence="2">The sequence shown here is derived from an EMBL/GenBank/DDBJ whole genome shotgun (WGS) entry which is preliminary data.</text>
</comment>
<evidence type="ECO:0000256" key="1">
    <source>
        <dbReference type="SAM" id="MobiDB-lite"/>
    </source>
</evidence>
<reference evidence="2" key="1">
    <citation type="submission" date="2024-01" db="EMBL/GenBank/DDBJ databases">
        <authorList>
            <person name="Webb A."/>
        </authorList>
    </citation>
    <scope>NUCLEOTIDE SEQUENCE</scope>
    <source>
        <strain evidence="2">Pm1</strain>
    </source>
</reference>
<dbReference type="EMBL" id="CAKLBY020000031">
    <property type="protein sequence ID" value="CAK7906843.1"/>
    <property type="molecule type" value="Genomic_DNA"/>
</dbReference>
<sequence>MLSNRVDRGSALAATTARALGAVHGLSDPEDSDSSDRMASFDNDAFSVDDDAARPSDDKSLGQEATELPARARHTAVATSHTMDMTTTSYEAVSTAAIVDNVVDVSRTCDDRLGWQTPILPGRAGSDAPMPCGKEMSAGPCPLHDDCTPGRVGSMLPVGAAPDPVTTAAVPMGADQGSTWQAIATPPPSPHLVLLLGGKRRCLHERGRRGPARASRATAARGRRDWAQELSALAIRGRRTPGLRPGRVCTQRAALRVHAVCIHGTKLSLAQAPPGLKAPPHRLP</sequence>
<feature type="region of interest" description="Disordered" evidence="1">
    <location>
        <begin position="20"/>
        <end position="68"/>
    </location>
</feature>
<accession>A0AAV1T7T4</accession>
<dbReference type="Proteomes" id="UP001162060">
    <property type="component" value="Unassembled WGS sequence"/>
</dbReference>
<gene>
    <name evidence="2" type="ORF">PM001_LOCUS3415</name>
</gene>
<protein>
    <submittedName>
        <fullName evidence="2">Uncharacterized protein</fullName>
    </submittedName>
</protein>
<evidence type="ECO:0000313" key="3">
    <source>
        <dbReference type="Proteomes" id="UP001162060"/>
    </source>
</evidence>
<proteinExistence type="predicted"/>
<organism evidence="2 3">
    <name type="scientific">Peronospora matthiolae</name>
    <dbReference type="NCBI Taxonomy" id="2874970"/>
    <lineage>
        <taxon>Eukaryota</taxon>
        <taxon>Sar</taxon>
        <taxon>Stramenopiles</taxon>
        <taxon>Oomycota</taxon>
        <taxon>Peronosporomycetes</taxon>
        <taxon>Peronosporales</taxon>
        <taxon>Peronosporaceae</taxon>
        <taxon>Peronospora</taxon>
    </lineage>
</organism>
<dbReference type="AlphaFoldDB" id="A0AAV1T7T4"/>
<feature type="compositionally biased region" description="Basic and acidic residues" evidence="1">
    <location>
        <begin position="51"/>
        <end position="61"/>
    </location>
</feature>
<name>A0AAV1T7T4_9STRA</name>